<evidence type="ECO:0000256" key="1">
    <source>
        <dbReference type="SAM" id="MobiDB-lite"/>
    </source>
</evidence>
<dbReference type="EMBL" id="BRYB01006808">
    <property type="protein sequence ID" value="GMI57300.1"/>
    <property type="molecule type" value="Genomic_DNA"/>
</dbReference>
<comment type="caution">
    <text evidence="2">The sequence shown here is derived from an EMBL/GenBank/DDBJ whole genome shotgun (WGS) entry which is preliminary data.</text>
</comment>
<proteinExistence type="predicted"/>
<protein>
    <submittedName>
        <fullName evidence="2">Uncharacterized protein</fullName>
    </submittedName>
</protein>
<accession>A0ABQ6ND11</accession>
<feature type="region of interest" description="Disordered" evidence="1">
    <location>
        <begin position="74"/>
        <end position="96"/>
    </location>
</feature>
<keyword evidence="3" id="KW-1185">Reference proteome</keyword>
<sequence length="96" mass="10937">MDETQQTPQERAREKQELHAFLKSPDKEVREDAEMMQFLASIDDHEGWKDGRSQGTMSKRFFPEAAEPARASVVGVWDPKNPDGSTPKPGERPRAR</sequence>
<reference evidence="2 3" key="1">
    <citation type="journal article" date="2023" name="Commun. Biol.">
        <title>Genome analysis of Parmales, the sister group of diatoms, reveals the evolutionary specialization of diatoms from phago-mixotrophs to photoautotrophs.</title>
        <authorList>
            <person name="Ban H."/>
            <person name="Sato S."/>
            <person name="Yoshikawa S."/>
            <person name="Yamada K."/>
            <person name="Nakamura Y."/>
            <person name="Ichinomiya M."/>
            <person name="Sato N."/>
            <person name="Blanc-Mathieu R."/>
            <person name="Endo H."/>
            <person name="Kuwata A."/>
            <person name="Ogata H."/>
        </authorList>
    </citation>
    <scope>NUCLEOTIDE SEQUENCE [LARGE SCALE GENOMIC DNA]</scope>
</reference>
<gene>
    <name evidence="2" type="ORF">TeGR_g4905</name>
</gene>
<name>A0ABQ6ND11_9STRA</name>
<evidence type="ECO:0000313" key="2">
    <source>
        <dbReference type="EMBL" id="GMI57300.1"/>
    </source>
</evidence>
<evidence type="ECO:0000313" key="3">
    <source>
        <dbReference type="Proteomes" id="UP001165060"/>
    </source>
</evidence>
<organism evidence="2 3">
    <name type="scientific">Tetraparma gracilis</name>
    <dbReference type="NCBI Taxonomy" id="2962635"/>
    <lineage>
        <taxon>Eukaryota</taxon>
        <taxon>Sar</taxon>
        <taxon>Stramenopiles</taxon>
        <taxon>Ochrophyta</taxon>
        <taxon>Bolidophyceae</taxon>
        <taxon>Parmales</taxon>
        <taxon>Triparmaceae</taxon>
        <taxon>Tetraparma</taxon>
    </lineage>
</organism>
<dbReference type="Proteomes" id="UP001165060">
    <property type="component" value="Unassembled WGS sequence"/>
</dbReference>